<dbReference type="PANTHER" id="PTHR46082">
    <property type="entry name" value="ATP/GTP-BINDING PROTEIN-RELATED"/>
    <property type="match status" value="1"/>
</dbReference>
<dbReference type="InterPro" id="IPR035994">
    <property type="entry name" value="Nucleoside_phosphorylase_sf"/>
</dbReference>
<dbReference type="GeneID" id="63753876"/>
<reference evidence="3" key="1">
    <citation type="journal article" date="2017" name="Genome Biol.">
        <title>Comparative genomics reveals high biological diversity and specific adaptations in the industrially and medically important fungal genus Aspergillus.</title>
        <authorList>
            <person name="de Vries R.P."/>
            <person name="Riley R."/>
            <person name="Wiebenga A."/>
            <person name="Aguilar-Osorio G."/>
            <person name="Amillis S."/>
            <person name="Uchima C.A."/>
            <person name="Anderluh G."/>
            <person name="Asadollahi M."/>
            <person name="Askin M."/>
            <person name="Barry K."/>
            <person name="Battaglia E."/>
            <person name="Bayram O."/>
            <person name="Benocci T."/>
            <person name="Braus-Stromeyer S.A."/>
            <person name="Caldana C."/>
            <person name="Canovas D."/>
            <person name="Cerqueira G.C."/>
            <person name="Chen F."/>
            <person name="Chen W."/>
            <person name="Choi C."/>
            <person name="Clum A."/>
            <person name="Dos Santos R.A."/>
            <person name="Damasio A.R."/>
            <person name="Diallinas G."/>
            <person name="Emri T."/>
            <person name="Fekete E."/>
            <person name="Flipphi M."/>
            <person name="Freyberg S."/>
            <person name="Gallo A."/>
            <person name="Gournas C."/>
            <person name="Habgood R."/>
            <person name="Hainaut M."/>
            <person name="Harispe M.L."/>
            <person name="Henrissat B."/>
            <person name="Hilden K.S."/>
            <person name="Hope R."/>
            <person name="Hossain A."/>
            <person name="Karabika E."/>
            <person name="Karaffa L."/>
            <person name="Karanyi Z."/>
            <person name="Krasevec N."/>
            <person name="Kuo A."/>
            <person name="Kusch H."/>
            <person name="LaButti K."/>
            <person name="Lagendijk E.L."/>
            <person name="Lapidus A."/>
            <person name="Levasseur A."/>
            <person name="Lindquist E."/>
            <person name="Lipzen A."/>
            <person name="Logrieco A.F."/>
            <person name="MacCabe A."/>
            <person name="Maekelae M.R."/>
            <person name="Malavazi I."/>
            <person name="Melin P."/>
            <person name="Meyer V."/>
            <person name="Mielnichuk N."/>
            <person name="Miskei M."/>
            <person name="Molnar A.P."/>
            <person name="Mule G."/>
            <person name="Ngan C.Y."/>
            <person name="Orejas M."/>
            <person name="Orosz E."/>
            <person name="Ouedraogo J.P."/>
            <person name="Overkamp K.M."/>
            <person name="Park H.-S."/>
            <person name="Perrone G."/>
            <person name="Piumi F."/>
            <person name="Punt P.J."/>
            <person name="Ram A.F."/>
            <person name="Ramon A."/>
            <person name="Rauscher S."/>
            <person name="Record E."/>
            <person name="Riano-Pachon D.M."/>
            <person name="Robert V."/>
            <person name="Roehrig J."/>
            <person name="Ruller R."/>
            <person name="Salamov A."/>
            <person name="Salih N.S."/>
            <person name="Samson R.A."/>
            <person name="Sandor E."/>
            <person name="Sanguinetti M."/>
            <person name="Schuetze T."/>
            <person name="Sepcic K."/>
            <person name="Shelest E."/>
            <person name="Sherlock G."/>
            <person name="Sophianopoulou V."/>
            <person name="Squina F.M."/>
            <person name="Sun H."/>
            <person name="Susca A."/>
            <person name="Todd R.B."/>
            <person name="Tsang A."/>
            <person name="Unkles S.E."/>
            <person name="van de Wiele N."/>
            <person name="van Rossen-Uffink D."/>
            <person name="Oliveira J.V."/>
            <person name="Vesth T.C."/>
            <person name="Visser J."/>
            <person name="Yu J.-H."/>
            <person name="Zhou M."/>
            <person name="Andersen M.R."/>
            <person name="Archer D.B."/>
            <person name="Baker S.E."/>
            <person name="Benoit I."/>
            <person name="Brakhage A.A."/>
            <person name="Braus G.H."/>
            <person name="Fischer R."/>
            <person name="Frisvad J.C."/>
            <person name="Goldman G.H."/>
            <person name="Houbraken J."/>
            <person name="Oakley B."/>
            <person name="Pocsi I."/>
            <person name="Scazzocchio C."/>
            <person name="Seiboth B."/>
            <person name="vanKuyk P.A."/>
            <person name="Wortman J."/>
            <person name="Dyer P.S."/>
            <person name="Grigoriev I.V."/>
        </authorList>
    </citation>
    <scope>NUCLEOTIDE SEQUENCE [LARGE SCALE GENOMIC DNA]</scope>
    <source>
        <strain evidence="3">DTO 134E9</strain>
    </source>
</reference>
<dbReference type="SUPFAM" id="SSF53167">
    <property type="entry name" value="Purine and uridine phosphorylases"/>
    <property type="match status" value="1"/>
</dbReference>
<dbReference type="OrthoDB" id="1577640at2759"/>
<dbReference type="Proteomes" id="UP000184383">
    <property type="component" value="Unassembled WGS sequence"/>
</dbReference>
<dbReference type="RefSeq" id="XP_040684581.1">
    <property type="nucleotide sequence ID" value="XM_040838028.1"/>
</dbReference>
<dbReference type="InterPro" id="IPR053137">
    <property type="entry name" value="NLR-like"/>
</dbReference>
<dbReference type="EMBL" id="KV878216">
    <property type="protein sequence ID" value="OJJ30904.1"/>
    <property type="molecule type" value="Genomic_DNA"/>
</dbReference>
<dbReference type="InterPro" id="IPR000845">
    <property type="entry name" value="Nucleoside_phosphorylase_d"/>
</dbReference>
<evidence type="ECO:0000313" key="3">
    <source>
        <dbReference type="Proteomes" id="UP000184383"/>
    </source>
</evidence>
<organism evidence="2 3">
    <name type="scientific">Aspergillus wentii DTO 134E9</name>
    <dbReference type="NCBI Taxonomy" id="1073089"/>
    <lineage>
        <taxon>Eukaryota</taxon>
        <taxon>Fungi</taxon>
        <taxon>Dikarya</taxon>
        <taxon>Ascomycota</taxon>
        <taxon>Pezizomycotina</taxon>
        <taxon>Eurotiomycetes</taxon>
        <taxon>Eurotiomycetidae</taxon>
        <taxon>Eurotiales</taxon>
        <taxon>Aspergillaceae</taxon>
        <taxon>Aspergillus</taxon>
        <taxon>Aspergillus subgen. Cremei</taxon>
    </lineage>
</organism>
<dbReference type="STRING" id="1073089.A0A1L9R7M1"/>
<sequence>MATRRLRRLRPDEYTVGWVCALSTELAAAEEMLDEVHEDIGRDENDNNIYSLGVLGGHNIVIVCLPAGLIGSNPAAAVAQQMKARFRSVRFGLMVGVGGGVPSTADIRLGDVVVSQPHSGHGGVVQYDCGKTESTGFHRTGFLNCPDTLLLNAVSKVKAEHLRGKSTFLEHAMKVHRMPNFRRGDAGIDVLFKATYDHQPGLSCSQCSLTQREIRPQLGRNKPRVHYGTIASGNQVIKTGQIRDQVSKEFGGVLCFEMEAAGLMNILPCLVVRGICDYADSHKNKRWQPYAAGSAAAYAKELLLHIPATKISKENDSSTISIGYSLSRGRRGSEGHIASDCDRRDGNCYKCQ</sequence>
<name>A0A1L9R7M1_ASPWE</name>
<dbReference type="PANTHER" id="PTHR46082:SF11">
    <property type="entry name" value="AAA+ ATPASE DOMAIN-CONTAINING PROTEIN-RELATED"/>
    <property type="match status" value="1"/>
</dbReference>
<dbReference type="Gene3D" id="3.40.50.1580">
    <property type="entry name" value="Nucleoside phosphorylase domain"/>
    <property type="match status" value="1"/>
</dbReference>
<evidence type="ECO:0000259" key="1">
    <source>
        <dbReference type="Pfam" id="PF01048"/>
    </source>
</evidence>
<dbReference type="GO" id="GO:0009116">
    <property type="term" value="P:nucleoside metabolic process"/>
    <property type="evidence" value="ECO:0007669"/>
    <property type="project" value="InterPro"/>
</dbReference>
<proteinExistence type="predicted"/>
<protein>
    <recommendedName>
        <fullName evidence="1">Nucleoside phosphorylase domain-containing protein</fullName>
    </recommendedName>
</protein>
<evidence type="ECO:0000313" key="2">
    <source>
        <dbReference type="EMBL" id="OJJ30904.1"/>
    </source>
</evidence>
<dbReference type="Pfam" id="PF01048">
    <property type="entry name" value="PNP_UDP_1"/>
    <property type="match status" value="1"/>
</dbReference>
<gene>
    <name evidence="2" type="ORF">ASPWEDRAFT_54236</name>
</gene>
<dbReference type="AlphaFoldDB" id="A0A1L9R7M1"/>
<feature type="domain" description="Nucleoside phosphorylase" evidence="1">
    <location>
        <begin position="16"/>
        <end position="286"/>
    </location>
</feature>
<dbReference type="VEuPathDB" id="FungiDB:ASPWEDRAFT_54236"/>
<accession>A0A1L9R7M1</accession>
<dbReference type="GO" id="GO:0003824">
    <property type="term" value="F:catalytic activity"/>
    <property type="evidence" value="ECO:0007669"/>
    <property type="project" value="InterPro"/>
</dbReference>
<keyword evidence="3" id="KW-1185">Reference proteome</keyword>